<name>A0AAQ0MIX2_9STAP</name>
<dbReference type="InterPro" id="IPR011603">
    <property type="entry name" value="2oxoglutarate_DH_E1"/>
</dbReference>
<reference evidence="8 9" key="1">
    <citation type="submission" date="2018-10" db="EMBL/GenBank/DDBJ databases">
        <title>Staphylococcus pseudoxylosus sp. nov., isolated from bovine mastitis.</title>
        <authorList>
            <person name="Macfadyen A.C."/>
            <person name="Leroy S."/>
            <person name="Harrison E.M."/>
            <person name="Parkhill J."/>
            <person name="Holmes M.A."/>
            <person name="Paterson G.K."/>
        </authorList>
    </citation>
    <scope>NUCLEOTIDE SEQUENCE [LARGE SCALE GENOMIC DNA]</scope>
    <source>
        <strain evidence="8 9">S04009</strain>
    </source>
</reference>
<feature type="domain" description="Transketolase-like pyrimidine-binding" evidence="7">
    <location>
        <begin position="590"/>
        <end position="786"/>
    </location>
</feature>
<dbReference type="GO" id="GO:0006096">
    <property type="term" value="P:glycolytic process"/>
    <property type="evidence" value="ECO:0007669"/>
    <property type="project" value="UniProtKB-UniRule"/>
</dbReference>
<dbReference type="Pfam" id="PF02779">
    <property type="entry name" value="Transket_pyr"/>
    <property type="match status" value="1"/>
</dbReference>
<dbReference type="GO" id="GO:0030976">
    <property type="term" value="F:thiamine pyrophosphate binding"/>
    <property type="evidence" value="ECO:0007669"/>
    <property type="project" value="UniProtKB-UniRule"/>
</dbReference>
<keyword evidence="2 6" id="KW-0560">Oxidoreductase</keyword>
<accession>A0AAQ0MIX2</accession>
<evidence type="ECO:0000259" key="7">
    <source>
        <dbReference type="SMART" id="SM00861"/>
    </source>
</evidence>
<dbReference type="SMART" id="SM00861">
    <property type="entry name" value="Transket_pyr"/>
    <property type="match status" value="1"/>
</dbReference>
<dbReference type="InterPro" id="IPR005475">
    <property type="entry name" value="Transketolase-like_Pyr-bd"/>
</dbReference>
<evidence type="ECO:0000256" key="2">
    <source>
        <dbReference type="ARBA" id="ARBA00023002"/>
    </source>
</evidence>
<dbReference type="SUPFAM" id="SSF52518">
    <property type="entry name" value="Thiamin diphosphate-binding fold (THDP-binding)"/>
    <property type="match status" value="2"/>
</dbReference>
<dbReference type="RefSeq" id="WP_122064688.1">
    <property type="nucleotide sequence ID" value="NZ_CP075499.1"/>
</dbReference>
<dbReference type="InterPro" id="IPR001017">
    <property type="entry name" value="DH_E1"/>
</dbReference>
<dbReference type="GO" id="GO:0045252">
    <property type="term" value="C:oxoglutarate dehydrogenase complex"/>
    <property type="evidence" value="ECO:0007669"/>
    <property type="project" value="TreeGrafter"/>
</dbReference>
<dbReference type="GO" id="GO:0004591">
    <property type="term" value="F:oxoglutarate dehydrogenase (succinyl-transferring) activity"/>
    <property type="evidence" value="ECO:0007669"/>
    <property type="project" value="UniProtKB-UniRule"/>
</dbReference>
<dbReference type="InterPro" id="IPR029061">
    <property type="entry name" value="THDP-binding"/>
</dbReference>
<dbReference type="Gene3D" id="3.40.50.970">
    <property type="match status" value="1"/>
</dbReference>
<comment type="catalytic activity">
    <reaction evidence="5 6">
        <text>N(6)-[(R)-lipoyl]-L-lysyl-[protein] + 2-oxoglutarate + H(+) = N(6)-[(R)-S(8)-succinyldihydrolipoyl]-L-lysyl-[protein] + CO2</text>
        <dbReference type="Rhea" id="RHEA:12188"/>
        <dbReference type="Rhea" id="RHEA-COMP:10474"/>
        <dbReference type="Rhea" id="RHEA-COMP:20092"/>
        <dbReference type="ChEBI" id="CHEBI:15378"/>
        <dbReference type="ChEBI" id="CHEBI:16526"/>
        <dbReference type="ChEBI" id="CHEBI:16810"/>
        <dbReference type="ChEBI" id="CHEBI:83099"/>
        <dbReference type="ChEBI" id="CHEBI:83120"/>
        <dbReference type="EC" id="1.2.4.2"/>
    </reaction>
</comment>
<evidence type="ECO:0000256" key="3">
    <source>
        <dbReference type="ARBA" id="ARBA00023052"/>
    </source>
</evidence>
<dbReference type="NCBIfam" id="NF006914">
    <property type="entry name" value="PRK09404.1"/>
    <property type="match status" value="1"/>
</dbReference>
<dbReference type="GeneID" id="82528372"/>
<dbReference type="FunFam" id="3.40.50.970:FF:000036">
    <property type="entry name" value="2-oxoglutarate dehydrogenase E1 component"/>
    <property type="match status" value="1"/>
</dbReference>
<dbReference type="NCBIfam" id="TIGR00239">
    <property type="entry name" value="2oxo_dh_E1"/>
    <property type="match status" value="1"/>
</dbReference>
<dbReference type="GO" id="GO:0005829">
    <property type="term" value="C:cytosol"/>
    <property type="evidence" value="ECO:0007669"/>
    <property type="project" value="TreeGrafter"/>
</dbReference>
<dbReference type="Proteomes" id="UP000269505">
    <property type="component" value="Unassembled WGS sequence"/>
</dbReference>
<evidence type="ECO:0000313" key="8">
    <source>
        <dbReference type="EMBL" id="RMI84756.1"/>
    </source>
</evidence>
<dbReference type="Gene3D" id="3.40.50.11610">
    <property type="entry name" value="Multifunctional 2-oxoglutarate metabolism enzyme, C-terminal domain"/>
    <property type="match status" value="1"/>
</dbReference>
<dbReference type="HAMAP" id="MF_01169">
    <property type="entry name" value="SucA_OdhA"/>
    <property type="match status" value="1"/>
</dbReference>
<dbReference type="InterPro" id="IPR023784">
    <property type="entry name" value="2oxoglutarate_DH_E1_bac"/>
</dbReference>
<dbReference type="Pfam" id="PF16870">
    <property type="entry name" value="OxoGdeHyase_C"/>
    <property type="match status" value="1"/>
</dbReference>
<keyword evidence="9" id="KW-1185">Reference proteome</keyword>
<dbReference type="PANTHER" id="PTHR23152">
    <property type="entry name" value="2-OXOGLUTARATE DEHYDROGENASE"/>
    <property type="match status" value="1"/>
</dbReference>
<comment type="similarity">
    <text evidence="6">Belongs to the alpha-ketoglutarate dehydrogenase family.</text>
</comment>
<keyword evidence="3 6" id="KW-0786">Thiamine pyrophosphate</keyword>
<proteinExistence type="inferred from homology"/>
<dbReference type="PANTHER" id="PTHR23152:SF4">
    <property type="entry name" value="2-OXOADIPATE DEHYDROGENASE COMPLEX COMPONENT E1"/>
    <property type="match status" value="1"/>
</dbReference>
<dbReference type="Gene3D" id="1.10.287.1150">
    <property type="entry name" value="TPP helical domain"/>
    <property type="match status" value="1"/>
</dbReference>
<keyword evidence="4 6" id="KW-0324">Glycolysis</keyword>
<comment type="caution">
    <text evidence="8">The sequence shown here is derived from an EMBL/GenBank/DDBJ whole genome shotgun (WGS) entry which is preliminary data.</text>
</comment>
<dbReference type="GO" id="GO:0006099">
    <property type="term" value="P:tricarboxylic acid cycle"/>
    <property type="evidence" value="ECO:0007669"/>
    <property type="project" value="TreeGrafter"/>
</dbReference>
<protein>
    <recommendedName>
        <fullName evidence="6">2-oxoglutarate dehydrogenase E1 component</fullName>
        <ecNumber evidence="6">1.2.4.2</ecNumber>
    </recommendedName>
    <alternativeName>
        <fullName evidence="6">Alpha-ketoglutarate dehydrogenase</fullName>
    </alternativeName>
</protein>
<dbReference type="EC" id="1.2.4.2" evidence="6"/>
<gene>
    <name evidence="6" type="primary">odhA</name>
    <name evidence="8" type="ORF">D9V42_09480</name>
</gene>
<comment type="subunit">
    <text evidence="6">Homodimer. Part of the 2-oxoglutarate dehydrogenase (OGDH) complex composed of E1 (2-oxoglutarate dehydrogenase), E2 (dihydrolipoamide succinyltransferase) and E3 (dihydrolipoamide dehydrogenase); the complex contains multiple copies of the three enzymatic components (E1, E2 and E3).</text>
</comment>
<organism evidence="8 9">
    <name type="scientific">Staphylococcus pseudoxylosus</name>
    <dbReference type="NCBI Taxonomy" id="2282419"/>
    <lineage>
        <taxon>Bacteria</taxon>
        <taxon>Bacillati</taxon>
        <taxon>Bacillota</taxon>
        <taxon>Bacilli</taxon>
        <taxon>Bacillales</taxon>
        <taxon>Staphylococcaceae</taxon>
        <taxon>Staphylococcus</taxon>
    </lineage>
</organism>
<evidence type="ECO:0000256" key="5">
    <source>
        <dbReference type="ARBA" id="ARBA00051911"/>
    </source>
</evidence>
<evidence type="ECO:0000256" key="4">
    <source>
        <dbReference type="ARBA" id="ARBA00023152"/>
    </source>
</evidence>
<dbReference type="EMBL" id="RCVN01000009">
    <property type="protein sequence ID" value="RMI84756.1"/>
    <property type="molecule type" value="Genomic_DNA"/>
</dbReference>
<dbReference type="Pfam" id="PF00676">
    <property type="entry name" value="E1_dh"/>
    <property type="match status" value="1"/>
</dbReference>
<sequence length="933" mass="105416">MSNESQVSEAPVNFGANLGYVLDLYDIYLNDPGAVPEDLQVLFSTIKNGEANITTNNESQSNITKGDSTIKRVMRLIDNIRQYGHLLADIYPVNRPERENVPKLTIEDFNLDKETLESISAGIVSDHFKDIYDNAYEAIVRMEKRYKGPIAFEYTHINNNRERVWLKRRIETPYKATLNDNQKIELFKNLAHVEGFEKYLHKNFVGAKRFSIEGVDTLVPMLQQTLRIASDEGIQNIQIGMAHRGRLNVLTHVLEKPYEMMISEFMHTDPMKFLPKDGSLELTSGWSGDVKYHLGGVKTTQSYGTEQKISLANNPSHLEIVSPVVLGKTRANQDTTDKPGSVTTEFKKSMPILIHGDAAYPGQGINFEAMNLGNLDGYSTGGSLHIITNNRIGFTTEPQDGRSTTYSSDVAKGYDVPIMHVNADNVEATIEAIEIAMAFRKEFHKDVVIDLVGYRRYGHNEMDEPSITNPLPYHEIRKHESVEILYGKQLVSEDIISEDEMNHIIDEVQKTLRAAHDKIDKNDKMDNPEMQRPESLAEPIQNDDSELSFEQLKEINDAMLTYPSNFNVLKKLNKVLEKRKEPFESEDGLVDWAQAEQLAFATITQNGTPIRLTGQDSERGTFSHRHAVLHDPETGEQFVPLHNVPDQKATFEVRNSPLSEAAVVGFEYGYNVQNKSCMTIWEAQYGDFSNMAQMIFDNFLFSSRAKWGERSGLTLFLPHSFEGQGPEHSSARLERFLQLAGENNSTIVNLSSSSNYFHLLRAQAANLGTQSMRPLVVMSPKSLLRNKTVADPISKFTSGKFEPILPEDHDKASVKKVILASGKMFIDLKEYLAKNPNDSILIVAVERLYPFPADEINALLNELPNLENVAWVQEEPKNQGAWSFVYPYLKELTTDKYDLSYHGRIQRSAPAEGDGEIHKLVQNMIIEQSTNIN</sequence>
<evidence type="ECO:0000256" key="6">
    <source>
        <dbReference type="HAMAP-Rule" id="MF_01169"/>
    </source>
</evidence>
<dbReference type="PIRSF" id="PIRSF000157">
    <property type="entry name" value="Oxoglu_dh_E1"/>
    <property type="match status" value="1"/>
</dbReference>
<evidence type="ECO:0000256" key="1">
    <source>
        <dbReference type="ARBA" id="ARBA00001964"/>
    </source>
</evidence>
<dbReference type="NCBIfam" id="NF008907">
    <property type="entry name" value="PRK12270.1"/>
    <property type="match status" value="1"/>
</dbReference>
<evidence type="ECO:0000313" key="9">
    <source>
        <dbReference type="Proteomes" id="UP000269505"/>
    </source>
</evidence>
<dbReference type="CDD" id="cd02016">
    <property type="entry name" value="TPP_E1_OGDC_like"/>
    <property type="match status" value="1"/>
</dbReference>
<dbReference type="InterPro" id="IPR042179">
    <property type="entry name" value="KGD_C_sf"/>
</dbReference>
<dbReference type="InterPro" id="IPR031717">
    <property type="entry name" value="ODO-1/KGD_C"/>
</dbReference>
<comment type="cofactor">
    <cofactor evidence="1 6">
        <name>thiamine diphosphate</name>
        <dbReference type="ChEBI" id="CHEBI:58937"/>
    </cofactor>
</comment>
<comment type="function">
    <text evidence="6">E1 component of the 2-oxoglutarate dehydrogenase (OGDH) complex which catalyzes the decarboxylation of 2-oxoglutarate, the first step in the conversion of 2-oxoglutarate to succinyl-CoA and CO(2).</text>
</comment>
<dbReference type="Gene3D" id="3.40.50.12470">
    <property type="match status" value="1"/>
</dbReference>
<dbReference type="AlphaFoldDB" id="A0AAQ0MIX2"/>